<dbReference type="RefSeq" id="WP_330814284.1">
    <property type="nucleotide sequence ID" value="NZ_JAZBJO010000037.1"/>
</dbReference>
<gene>
    <name evidence="1" type="ORF">V2J94_37790</name>
</gene>
<dbReference type="EMBL" id="JAZBJO010000037">
    <property type="protein sequence ID" value="MEE4597568.1"/>
    <property type="molecule type" value="Genomic_DNA"/>
</dbReference>
<evidence type="ECO:0008006" key="3">
    <source>
        <dbReference type="Google" id="ProtNLM"/>
    </source>
</evidence>
<protein>
    <recommendedName>
        <fullName evidence="3">LRV domain-containing protein</fullName>
    </recommendedName>
</protein>
<organism evidence="1 2">
    <name type="scientific">Streptomyces asiaticus subsp. ignotus</name>
    <dbReference type="NCBI Taxonomy" id="3098222"/>
    <lineage>
        <taxon>Bacteria</taxon>
        <taxon>Bacillati</taxon>
        <taxon>Actinomycetota</taxon>
        <taxon>Actinomycetes</taxon>
        <taxon>Kitasatosporales</taxon>
        <taxon>Streptomycetaceae</taxon>
        <taxon>Streptomyces</taxon>
        <taxon>Streptomyces violaceusniger group</taxon>
    </lineage>
</organism>
<comment type="caution">
    <text evidence="1">The sequence shown here is derived from an EMBL/GenBank/DDBJ whole genome shotgun (WGS) entry which is preliminary data.</text>
</comment>
<proteinExistence type="predicted"/>
<sequence length="376" mass="40777">MEPERCQQCAAAGAEASDAWQWLCLRPGLPAELVEAILAHPDQRVRGGFADSWTAEPGDRARLAGDPEWRVRARLAAGPAPYRRELLPLPDTAYARLLADPEGRVREEAACSPDIPLGLLARYAGHKDPLVRAAVCRAWDSLAPAAREALLADPDDGVRRAAALRACAVEARYTDELVSAGVQLVDVLGHGMLSRSTAERLAASGDGAERCALAGNPYLPAELLARLAGDEDHLVRLAVSVRPELSEEQRARIDYQVLPRDRLHPLGWVLAGGESVVRQAAASAHIWLRRSAAVHPRLPSDLVEQLAEDEDDAVRLMLCEFQPSAPPGLLLRTALTAHALRAKGTIVSANCPRPGISWLTRPGQQGRPRRIRRQSL</sequence>
<dbReference type="Gene3D" id="1.25.10.10">
    <property type="entry name" value="Leucine-rich Repeat Variant"/>
    <property type="match status" value="1"/>
</dbReference>
<dbReference type="InterPro" id="IPR004830">
    <property type="entry name" value="LRR_variant"/>
</dbReference>
<dbReference type="Pfam" id="PF01816">
    <property type="entry name" value="LRV"/>
    <property type="match status" value="1"/>
</dbReference>
<dbReference type="InterPro" id="IPR016024">
    <property type="entry name" value="ARM-type_fold"/>
</dbReference>
<accession>A0ABU7Q877</accession>
<dbReference type="InterPro" id="IPR011989">
    <property type="entry name" value="ARM-like"/>
</dbReference>
<dbReference type="SUPFAM" id="SSF48371">
    <property type="entry name" value="ARM repeat"/>
    <property type="match status" value="1"/>
</dbReference>
<dbReference type="Proteomes" id="UP001354709">
    <property type="component" value="Unassembled WGS sequence"/>
</dbReference>
<keyword evidence="2" id="KW-1185">Reference proteome</keyword>
<evidence type="ECO:0000313" key="1">
    <source>
        <dbReference type="EMBL" id="MEE4597568.1"/>
    </source>
</evidence>
<evidence type="ECO:0000313" key="2">
    <source>
        <dbReference type="Proteomes" id="UP001354709"/>
    </source>
</evidence>
<name>A0ABU7Q877_9ACTN</name>
<reference evidence="1 2" key="1">
    <citation type="submission" date="2023-11" db="EMBL/GenBank/DDBJ databases">
        <title>30 novel species of actinomycetes from the DSMZ collection.</title>
        <authorList>
            <person name="Nouioui I."/>
        </authorList>
    </citation>
    <scope>NUCLEOTIDE SEQUENCE [LARGE SCALE GENOMIC DNA]</scope>
    <source>
        <strain evidence="1 2">DSM 41524</strain>
    </source>
</reference>